<keyword evidence="3" id="KW-0479">Metal-binding</keyword>
<dbReference type="SFLD" id="SFLDG01135">
    <property type="entry name" value="C1.5.6:_HAD__Beta-PGM__Phospha"/>
    <property type="match status" value="1"/>
</dbReference>
<evidence type="ECO:0000313" key="6">
    <source>
        <dbReference type="Proteomes" id="UP000233491"/>
    </source>
</evidence>
<keyword evidence="6" id="KW-1185">Reference proteome</keyword>
<sequence>MLTIFDCDGVLIDSEIISSAVTAEVLNDEGFAITAEEVTSRFAGLASGEMEAILSEETGLPVSGRIKDLIQAEFDRRIVHVKAVPGIAELLDALDGPRCVGSNADSAYLKRALTSAGLYDRFKPYVFSAGEVGTRQGKPDPNVFLHAAREFGVDPAEAIVIEDSFAGVTAAVRAGMRAIGFTGGAHSWPGHAEALMEAGAETVVRRHADIVAVIEAFRGWDGRGV</sequence>
<gene>
    <name evidence="5" type="ORF">CXZ10_18120</name>
</gene>
<dbReference type="Pfam" id="PF00702">
    <property type="entry name" value="Hydrolase"/>
    <property type="match status" value="1"/>
</dbReference>
<dbReference type="InterPro" id="IPR023198">
    <property type="entry name" value="PGP-like_dom2"/>
</dbReference>
<evidence type="ECO:0000256" key="3">
    <source>
        <dbReference type="ARBA" id="ARBA00022723"/>
    </source>
</evidence>
<evidence type="ECO:0000256" key="4">
    <source>
        <dbReference type="ARBA" id="ARBA00022842"/>
    </source>
</evidence>
<comment type="cofactor">
    <cofactor evidence="1">
        <name>Mg(2+)</name>
        <dbReference type="ChEBI" id="CHEBI:18420"/>
    </cofactor>
</comment>
<organism evidence="5 6">
    <name type="scientific">Pleomorphomonas diazotrophica</name>
    <dbReference type="NCBI Taxonomy" id="1166257"/>
    <lineage>
        <taxon>Bacteria</taxon>
        <taxon>Pseudomonadati</taxon>
        <taxon>Pseudomonadota</taxon>
        <taxon>Alphaproteobacteria</taxon>
        <taxon>Hyphomicrobiales</taxon>
        <taxon>Pleomorphomonadaceae</taxon>
        <taxon>Pleomorphomonas</taxon>
    </lineage>
</organism>
<dbReference type="NCBIfam" id="TIGR01509">
    <property type="entry name" value="HAD-SF-IA-v3"/>
    <property type="match status" value="1"/>
</dbReference>
<dbReference type="InterPro" id="IPR051600">
    <property type="entry name" value="Beta-PGM-like"/>
</dbReference>
<dbReference type="GO" id="GO:0046872">
    <property type="term" value="F:metal ion binding"/>
    <property type="evidence" value="ECO:0007669"/>
    <property type="project" value="UniProtKB-KW"/>
</dbReference>
<dbReference type="Proteomes" id="UP000233491">
    <property type="component" value="Unassembled WGS sequence"/>
</dbReference>
<dbReference type="Gene3D" id="1.10.150.240">
    <property type="entry name" value="Putative phosphatase, domain 2"/>
    <property type="match status" value="1"/>
</dbReference>
<keyword evidence="4" id="KW-0460">Magnesium</keyword>
<dbReference type="SUPFAM" id="SSF56784">
    <property type="entry name" value="HAD-like"/>
    <property type="match status" value="1"/>
</dbReference>
<dbReference type="InterPro" id="IPR023214">
    <property type="entry name" value="HAD_sf"/>
</dbReference>
<name>A0A1I4TSC6_9HYPH</name>
<dbReference type="RefSeq" id="WP_101290771.1">
    <property type="nucleotide sequence ID" value="NZ_FOUQ01000006.1"/>
</dbReference>
<comment type="similarity">
    <text evidence="2">Belongs to the HAD-like hydrolase superfamily. CbbY/CbbZ/Gph/YieH family.</text>
</comment>
<dbReference type="EMBL" id="PJNW01000016">
    <property type="protein sequence ID" value="PKR87645.1"/>
    <property type="molecule type" value="Genomic_DNA"/>
</dbReference>
<dbReference type="OrthoDB" id="9797743at2"/>
<evidence type="ECO:0000256" key="2">
    <source>
        <dbReference type="ARBA" id="ARBA00006171"/>
    </source>
</evidence>
<comment type="caution">
    <text evidence="5">The sequence shown here is derived from an EMBL/GenBank/DDBJ whole genome shotgun (WGS) entry which is preliminary data.</text>
</comment>
<dbReference type="PANTHER" id="PTHR46193">
    <property type="entry name" value="6-PHOSPHOGLUCONATE PHOSPHATASE"/>
    <property type="match status" value="1"/>
</dbReference>
<proteinExistence type="inferred from homology"/>
<dbReference type="InterPro" id="IPR036412">
    <property type="entry name" value="HAD-like_sf"/>
</dbReference>
<dbReference type="SFLD" id="SFLDS00003">
    <property type="entry name" value="Haloacid_Dehalogenase"/>
    <property type="match status" value="1"/>
</dbReference>
<evidence type="ECO:0000313" key="5">
    <source>
        <dbReference type="EMBL" id="PKR87645.1"/>
    </source>
</evidence>
<dbReference type="Gene3D" id="3.40.50.1000">
    <property type="entry name" value="HAD superfamily/HAD-like"/>
    <property type="match status" value="1"/>
</dbReference>
<protein>
    <recommendedName>
        <fullName evidence="7">HAD family hydrolase</fullName>
    </recommendedName>
</protein>
<reference evidence="5 6" key="1">
    <citation type="submission" date="2017-12" db="EMBL/GenBank/DDBJ databases">
        <title>Anaerobic carbon monoxide metabolism by Pleomorphomonas carboxyditropha sp. nov., a new mesophilic hydrogenogenic carboxidotroph.</title>
        <authorList>
            <person name="Esquivel-Elizondo S."/>
            <person name="Krajmalnik-Brown R."/>
        </authorList>
    </citation>
    <scope>NUCLEOTIDE SEQUENCE [LARGE SCALE GENOMIC DNA]</scope>
    <source>
        <strain evidence="5 6">R5-392</strain>
    </source>
</reference>
<dbReference type="InterPro" id="IPR006439">
    <property type="entry name" value="HAD-SF_hydro_IA"/>
</dbReference>
<evidence type="ECO:0008006" key="7">
    <source>
        <dbReference type="Google" id="ProtNLM"/>
    </source>
</evidence>
<dbReference type="SFLD" id="SFLDG01129">
    <property type="entry name" value="C1.5:_HAD__Beta-PGM__Phosphata"/>
    <property type="match status" value="1"/>
</dbReference>
<dbReference type="GO" id="GO:0003824">
    <property type="term" value="F:catalytic activity"/>
    <property type="evidence" value="ECO:0007669"/>
    <property type="project" value="UniProtKB-ARBA"/>
</dbReference>
<dbReference type="PANTHER" id="PTHR46193:SF10">
    <property type="entry name" value="6-PHOSPHOGLUCONATE PHOSPHATASE"/>
    <property type="match status" value="1"/>
</dbReference>
<dbReference type="AlphaFoldDB" id="A0A1I4TSC6"/>
<evidence type="ECO:0000256" key="1">
    <source>
        <dbReference type="ARBA" id="ARBA00001946"/>
    </source>
</evidence>
<accession>A0A1I4TSC6</accession>